<feature type="domain" description="PTS EIIB type-2" evidence="2">
    <location>
        <begin position="1"/>
        <end position="91"/>
    </location>
</feature>
<dbReference type="GO" id="GO:0008982">
    <property type="term" value="F:protein-N(PI)-phosphohistidine-sugar phosphotransferase activity"/>
    <property type="evidence" value="ECO:0007669"/>
    <property type="project" value="InterPro"/>
</dbReference>
<organism evidence="3 4">
    <name type="scientific">Clostridium sartagoforme</name>
    <dbReference type="NCBI Taxonomy" id="84031"/>
    <lineage>
        <taxon>Bacteria</taxon>
        <taxon>Bacillati</taxon>
        <taxon>Bacillota</taxon>
        <taxon>Clostridia</taxon>
        <taxon>Eubacteriales</taxon>
        <taxon>Clostridiaceae</taxon>
        <taxon>Clostridium</taxon>
    </lineage>
</organism>
<protein>
    <submittedName>
        <fullName evidence="3">PTS sugar transporter subunit IIB</fullName>
    </submittedName>
</protein>
<dbReference type="OrthoDB" id="6603449at2"/>
<accession>A0A4S2DJL7</accession>
<dbReference type="GO" id="GO:0009401">
    <property type="term" value="P:phosphoenolpyruvate-dependent sugar phosphotransferase system"/>
    <property type="evidence" value="ECO:0007669"/>
    <property type="project" value="InterPro"/>
</dbReference>
<gene>
    <name evidence="3" type="ORF">E5347_09255</name>
</gene>
<evidence type="ECO:0000313" key="3">
    <source>
        <dbReference type="EMBL" id="TGY42396.1"/>
    </source>
</evidence>
<comment type="caution">
    <text evidence="3">The sequence shown here is derived from an EMBL/GenBank/DDBJ whole genome shotgun (WGS) entry which is preliminary data.</text>
</comment>
<dbReference type="InterPro" id="IPR013011">
    <property type="entry name" value="PTS_EIIB_2"/>
</dbReference>
<name>A0A4S2DJL7_9CLOT</name>
<keyword evidence="3" id="KW-0813">Transport</keyword>
<sequence>MKILAVCGFGVGSSMILKMSIDKVLKEMGIDAEVNNTDINDARGTECDVIFTSPELQQELQGTVGVPVYPVKKYMDLAEVKDAIQKYLNNK</sequence>
<dbReference type="SUPFAM" id="SSF52794">
    <property type="entry name" value="PTS system IIB component-like"/>
    <property type="match status" value="1"/>
</dbReference>
<keyword evidence="1" id="KW-0808">Transferase</keyword>
<dbReference type="EMBL" id="SRYR01000003">
    <property type="protein sequence ID" value="TGY42396.1"/>
    <property type="molecule type" value="Genomic_DNA"/>
</dbReference>
<dbReference type="PROSITE" id="PS51099">
    <property type="entry name" value="PTS_EIIB_TYPE_2"/>
    <property type="match status" value="1"/>
</dbReference>
<evidence type="ECO:0000259" key="2">
    <source>
        <dbReference type="PROSITE" id="PS51099"/>
    </source>
</evidence>
<dbReference type="Proteomes" id="UP000306888">
    <property type="component" value="Unassembled WGS sequence"/>
</dbReference>
<keyword evidence="3" id="KW-0762">Sugar transport</keyword>
<dbReference type="CDD" id="cd05563">
    <property type="entry name" value="PTS_IIB_ascorbate"/>
    <property type="match status" value="1"/>
</dbReference>
<reference evidence="3 4" key="1">
    <citation type="submission" date="2019-04" db="EMBL/GenBank/DDBJ databases">
        <title>Microbes associate with the intestines of laboratory mice.</title>
        <authorList>
            <person name="Navarre W."/>
            <person name="Wong E."/>
            <person name="Huang K."/>
            <person name="Tropini C."/>
            <person name="Ng K."/>
            <person name="Yu B."/>
        </authorList>
    </citation>
    <scope>NUCLEOTIDE SEQUENCE [LARGE SCALE GENOMIC DNA]</scope>
    <source>
        <strain evidence="3 4">NM50_B9-20</strain>
    </source>
</reference>
<dbReference type="Gene3D" id="3.40.50.2300">
    <property type="match status" value="1"/>
</dbReference>
<dbReference type="InterPro" id="IPR003501">
    <property type="entry name" value="PTS_EIIB_2/3"/>
</dbReference>
<dbReference type="InterPro" id="IPR036095">
    <property type="entry name" value="PTS_EIIB-like_sf"/>
</dbReference>
<evidence type="ECO:0000313" key="4">
    <source>
        <dbReference type="Proteomes" id="UP000306888"/>
    </source>
</evidence>
<proteinExistence type="predicted"/>
<evidence type="ECO:0000256" key="1">
    <source>
        <dbReference type="ARBA" id="ARBA00022679"/>
    </source>
</evidence>
<keyword evidence="4" id="KW-1185">Reference proteome</keyword>
<dbReference type="RefSeq" id="WP_136006681.1">
    <property type="nucleotide sequence ID" value="NZ_SRYR01000003.1"/>
</dbReference>
<dbReference type="AlphaFoldDB" id="A0A4S2DJL7"/>
<dbReference type="Pfam" id="PF02302">
    <property type="entry name" value="PTS_IIB"/>
    <property type="match status" value="1"/>
</dbReference>